<feature type="transmembrane region" description="Helical" evidence="7">
    <location>
        <begin position="111"/>
        <end position="127"/>
    </location>
</feature>
<keyword evidence="9" id="KW-1185">Reference proteome</keyword>
<evidence type="ECO:0000313" key="8">
    <source>
        <dbReference type="EMBL" id="GBO82743.1"/>
    </source>
</evidence>
<organism evidence="8 9">
    <name type="scientific">Marinobacter salsuginis</name>
    <dbReference type="NCBI Taxonomy" id="418719"/>
    <lineage>
        <taxon>Bacteria</taxon>
        <taxon>Pseudomonadati</taxon>
        <taxon>Pseudomonadota</taxon>
        <taxon>Gammaproteobacteria</taxon>
        <taxon>Pseudomonadales</taxon>
        <taxon>Marinobacteraceae</taxon>
        <taxon>Marinobacter</taxon>
    </lineage>
</organism>
<feature type="transmembrane region" description="Helical" evidence="7">
    <location>
        <begin position="351"/>
        <end position="372"/>
    </location>
</feature>
<evidence type="ECO:0000256" key="4">
    <source>
        <dbReference type="ARBA" id="ARBA00022692"/>
    </source>
</evidence>
<keyword evidence="4 7" id="KW-0812">Transmembrane</keyword>
<comment type="subcellular location">
    <subcellularLocation>
        <location evidence="1">Cell membrane</location>
        <topology evidence="1">Multi-pass membrane protein</topology>
    </subcellularLocation>
</comment>
<feature type="transmembrane region" description="Helical" evidence="7">
    <location>
        <begin position="284"/>
        <end position="303"/>
    </location>
</feature>
<evidence type="ECO:0000256" key="2">
    <source>
        <dbReference type="ARBA" id="ARBA00007430"/>
    </source>
</evidence>
<evidence type="ECO:0000256" key="5">
    <source>
        <dbReference type="ARBA" id="ARBA00022989"/>
    </source>
</evidence>
<dbReference type="Proteomes" id="UP000340077">
    <property type="component" value="Unassembled WGS sequence"/>
</dbReference>
<dbReference type="GO" id="GO:0005886">
    <property type="term" value="C:plasma membrane"/>
    <property type="evidence" value="ECO:0007669"/>
    <property type="project" value="UniProtKB-SubCell"/>
</dbReference>
<keyword evidence="3" id="KW-1003">Cell membrane</keyword>
<proteinExistence type="inferred from homology"/>
<evidence type="ECO:0000313" key="9">
    <source>
        <dbReference type="Proteomes" id="UP000340077"/>
    </source>
</evidence>
<dbReference type="AlphaFoldDB" id="A0A5M3PIL6"/>
<feature type="transmembrane region" description="Helical" evidence="7">
    <location>
        <begin position="171"/>
        <end position="191"/>
    </location>
</feature>
<comment type="similarity">
    <text evidence="2">Belongs to the polysaccharide synthase family.</text>
</comment>
<dbReference type="InterPro" id="IPR050833">
    <property type="entry name" value="Poly_Biosynth_Transport"/>
</dbReference>
<evidence type="ECO:0008006" key="10">
    <source>
        <dbReference type="Google" id="ProtNLM"/>
    </source>
</evidence>
<reference evidence="8 9" key="1">
    <citation type="journal article" date="2019" name="J. Gen. Appl. Microbiol.">
        <title>Aerobic degradation of cis-dichloroethene by the marine bacterium Marinobacter salsuginis strain 5N-3.</title>
        <authorList>
            <person name="Inoue Y."/>
            <person name="Fukunaga Y."/>
            <person name="Katsumata H."/>
            <person name="Ohji S."/>
            <person name="Hosoyama A."/>
            <person name="Mori K."/>
            <person name="Ando K."/>
        </authorList>
    </citation>
    <scope>NUCLEOTIDE SEQUENCE [LARGE SCALE GENOMIC DNA]</scope>
    <source>
        <strain evidence="8 9">5N-3</strain>
    </source>
</reference>
<feature type="transmembrane region" description="Helical" evidence="7">
    <location>
        <begin position="378"/>
        <end position="396"/>
    </location>
</feature>
<feature type="transmembrane region" description="Helical" evidence="7">
    <location>
        <begin position="147"/>
        <end position="165"/>
    </location>
</feature>
<feature type="transmembrane region" description="Helical" evidence="7">
    <location>
        <begin position="12"/>
        <end position="35"/>
    </location>
</feature>
<dbReference type="Pfam" id="PF13440">
    <property type="entry name" value="Polysacc_synt_3"/>
    <property type="match status" value="1"/>
</dbReference>
<keyword evidence="6 7" id="KW-0472">Membrane</keyword>
<feature type="transmembrane region" description="Helical" evidence="7">
    <location>
        <begin position="408"/>
        <end position="429"/>
    </location>
</feature>
<evidence type="ECO:0000256" key="3">
    <source>
        <dbReference type="ARBA" id="ARBA00022475"/>
    </source>
</evidence>
<gene>
    <name evidence="8" type="ORF">MS5N3_01940</name>
</gene>
<evidence type="ECO:0000256" key="7">
    <source>
        <dbReference type="SAM" id="Phobius"/>
    </source>
</evidence>
<name>A0A5M3PIL6_9GAMM</name>
<feature type="transmembrane region" description="Helical" evidence="7">
    <location>
        <begin position="323"/>
        <end position="344"/>
    </location>
</feature>
<evidence type="ECO:0000256" key="1">
    <source>
        <dbReference type="ARBA" id="ARBA00004651"/>
    </source>
</evidence>
<dbReference type="PANTHER" id="PTHR30250:SF10">
    <property type="entry name" value="LIPOPOLYSACCHARIDE BIOSYNTHESIS PROTEIN WZXC"/>
    <property type="match status" value="1"/>
</dbReference>
<dbReference type="EMBL" id="BGZH01000001">
    <property type="protein sequence ID" value="GBO82743.1"/>
    <property type="molecule type" value="Genomic_DNA"/>
</dbReference>
<accession>A0A5M3PIL6</accession>
<sequence length="481" mass="53531">MSASLKVIKSAALLLGMQVVQRGLGIISTLILARLLTPDDFGIIALITIVLQFFELLAEIGNQQYIVQKETLDDSDLNTAWTMDILIKSLVALAVICSAPLLSAFFETPELAFALAIATLALPLRALRTPGMMQAVREINYRPLFRLTLWQKGLSFVAVITIAWIDQSYWAIILGSLLSAAVFAIGSYRVHPYRPKWSLEKAREQWNFSQWLLLRGIVGFTRSQIDNLIVSKHFSTSALGGYNLVREISLLPALSAIIPMSEPLLASIARVKDDPDSLAYRVRFSLAIMVTVLTPLTTFLMLYPDLIVVTLLGEQWQAYSHLLRPFGLFFLTFCLFALISDAIIALGRVRALFTFDLISTVVIITVLLVFATDSLTNMAWFRGGLAIATTIALLILLNHWTGFSQTKFLFLIVPGVMGTAAGTGLMMVIHFGEIQGLWELAIRGFLFVITSALTAICAAILLLKRTEEWHQVRYILKEFKR</sequence>
<dbReference type="PANTHER" id="PTHR30250">
    <property type="entry name" value="PST FAMILY PREDICTED COLANIC ACID TRANSPORTER"/>
    <property type="match status" value="1"/>
</dbReference>
<dbReference type="CDD" id="cd13127">
    <property type="entry name" value="MATE_tuaB_like"/>
    <property type="match status" value="1"/>
</dbReference>
<comment type="caution">
    <text evidence="8">The sequence shown here is derived from an EMBL/GenBank/DDBJ whole genome shotgun (WGS) entry which is preliminary data.</text>
</comment>
<protein>
    <recommendedName>
        <fullName evidence="10">Lipopolysaccharide biosynthesis protein</fullName>
    </recommendedName>
</protein>
<feature type="transmembrane region" description="Helical" evidence="7">
    <location>
        <begin position="85"/>
        <end position="105"/>
    </location>
</feature>
<evidence type="ECO:0000256" key="6">
    <source>
        <dbReference type="ARBA" id="ARBA00023136"/>
    </source>
</evidence>
<keyword evidence="5 7" id="KW-1133">Transmembrane helix</keyword>
<feature type="transmembrane region" description="Helical" evidence="7">
    <location>
        <begin position="41"/>
        <end position="58"/>
    </location>
</feature>
<feature type="transmembrane region" description="Helical" evidence="7">
    <location>
        <begin position="441"/>
        <end position="463"/>
    </location>
</feature>
<dbReference type="RefSeq" id="WP_069183483.1">
    <property type="nucleotide sequence ID" value="NZ_BGZH01000001.1"/>
</dbReference>